<dbReference type="Gene3D" id="2.60.40.1180">
    <property type="entry name" value="Golgi alpha-mannosidase II"/>
    <property type="match status" value="1"/>
</dbReference>
<proteinExistence type="inferred from homology"/>
<dbReference type="Pfam" id="PF02806">
    <property type="entry name" value="Alpha-amylase_C"/>
    <property type="match status" value="1"/>
</dbReference>
<dbReference type="InterPro" id="IPR002044">
    <property type="entry name" value="CBM20"/>
</dbReference>
<evidence type="ECO:0000256" key="8">
    <source>
        <dbReference type="ARBA" id="ARBA00022837"/>
    </source>
</evidence>
<keyword evidence="10 12" id="KW-0326">Glycosidase</keyword>
<keyword evidence="7 12" id="KW-0378">Hydrolase</keyword>
<sequence>MAAFGLAAASLPASALNPRDTSVQLFQWSWNDIATECQQWLGPKGFGAVQISPPHASKVAGGWWGVYQPVNYVNLTSRMGNEAQLRSMVTACKNAGVRVYADVVVNQMADGTGTATDGSAFNGTTLSYPFFSGNDFNPNCTIEGSDYNSPATVDRVRNCRLGGLPDLATQNAYVQGQITNYLVKLLQLGVDGFRIDAAKHMPPTALAQIISAVKARQPKTLAGEEIWITQEIIPDGATNRADYAGIGTINEFKYTYLMRDAFRNANGQNLASIPAAMGSWGNWGGAWGFLPPQQATVFLNNWDTERHSGDSLNASNYIAGQTNDTQGTARYDLANVFMLAQGYGEAQVQSGYRFSNKDADRPTVSPYSNGVAQINVVWDFVHRWRPVSNMVKFRSVTNGQPITNWTTGTGSQVAFSRGTKGFVALNNSASAWSRSFATGLPAGTYCNVLTGERNAAGTGCTGDSVTVSSSGTATLNIPADGGGAFPGVALHEGQRLSSVQPPPVGTCAVTFTIANANTVWGENVHIAGNQGALGNWAPASAPKLNIQGSTANSPWTLTVALPAATAVQYKYIKRNGTATRWEGDQATTSLNREFTTCAAGGAMSRNDGSFKF</sequence>
<evidence type="ECO:0000256" key="10">
    <source>
        <dbReference type="ARBA" id="ARBA00023295"/>
    </source>
</evidence>
<evidence type="ECO:0000256" key="4">
    <source>
        <dbReference type="ARBA" id="ARBA00012595"/>
    </source>
</evidence>
<feature type="domain" description="CBM20" evidence="13">
    <location>
        <begin position="501"/>
        <end position="612"/>
    </location>
</feature>
<dbReference type="SUPFAM" id="SSF51445">
    <property type="entry name" value="(Trans)glycosidases"/>
    <property type="match status" value="1"/>
</dbReference>
<dbReference type="SMART" id="SM00632">
    <property type="entry name" value="Aamy_C"/>
    <property type="match status" value="1"/>
</dbReference>
<evidence type="ECO:0000256" key="5">
    <source>
        <dbReference type="ARBA" id="ARBA00017303"/>
    </source>
</evidence>
<dbReference type="SUPFAM" id="SSF51011">
    <property type="entry name" value="Glycosyl hydrolase domain"/>
    <property type="match status" value="1"/>
</dbReference>
<comment type="catalytic activity">
    <reaction evidence="1 12">
        <text>Endohydrolysis of (1-&gt;4)-alpha-D-glucosidic linkages in polysaccharides containing three or more (1-&gt;4)-alpha-linked D-glucose units.</text>
        <dbReference type="EC" id="3.2.1.1"/>
    </reaction>
</comment>
<comment type="caution">
    <text evidence="14">The sequence shown here is derived from an EMBL/GenBank/DDBJ whole genome shotgun (WGS) entry which is preliminary data.</text>
</comment>
<dbReference type="SMART" id="SM01065">
    <property type="entry name" value="CBM_2"/>
    <property type="match status" value="1"/>
</dbReference>
<evidence type="ECO:0000256" key="7">
    <source>
        <dbReference type="ARBA" id="ARBA00022801"/>
    </source>
</evidence>
<comment type="similarity">
    <text evidence="3 11">Belongs to the glycosyl hydrolase 13 family.</text>
</comment>
<dbReference type="InterPro" id="IPR013783">
    <property type="entry name" value="Ig-like_fold"/>
</dbReference>
<dbReference type="Pfam" id="PF00128">
    <property type="entry name" value="Alpha-amylase"/>
    <property type="match status" value="1"/>
</dbReference>
<dbReference type="GO" id="GO:2001070">
    <property type="term" value="F:starch binding"/>
    <property type="evidence" value="ECO:0007669"/>
    <property type="project" value="InterPro"/>
</dbReference>
<dbReference type="SUPFAM" id="SSF49452">
    <property type="entry name" value="Starch-binding domain-like"/>
    <property type="match status" value="1"/>
</dbReference>
<name>A0A3S2WNC1_9BURK</name>
<dbReference type="PANTHER" id="PTHR43447">
    <property type="entry name" value="ALPHA-AMYLASE"/>
    <property type="match status" value="1"/>
</dbReference>
<evidence type="ECO:0000256" key="6">
    <source>
        <dbReference type="ARBA" id="ARBA00022723"/>
    </source>
</evidence>
<evidence type="ECO:0000256" key="1">
    <source>
        <dbReference type="ARBA" id="ARBA00000548"/>
    </source>
</evidence>
<dbReference type="CDD" id="cd11317">
    <property type="entry name" value="AmyAc_bac_euk_AmyA"/>
    <property type="match status" value="1"/>
</dbReference>
<evidence type="ECO:0000259" key="13">
    <source>
        <dbReference type="PROSITE" id="PS51166"/>
    </source>
</evidence>
<gene>
    <name evidence="14" type="ORF">EOD73_13755</name>
</gene>
<dbReference type="EMBL" id="SACM01000004">
    <property type="protein sequence ID" value="RVT83870.1"/>
    <property type="molecule type" value="Genomic_DNA"/>
</dbReference>
<dbReference type="GO" id="GO:0046872">
    <property type="term" value="F:metal ion binding"/>
    <property type="evidence" value="ECO:0007669"/>
    <property type="project" value="UniProtKB-KW"/>
</dbReference>
<comment type="cofactor">
    <cofactor evidence="2">
        <name>Ca(2+)</name>
        <dbReference type="ChEBI" id="CHEBI:29108"/>
    </cofactor>
</comment>
<dbReference type="InterPro" id="IPR031319">
    <property type="entry name" value="A-amylase_C"/>
</dbReference>
<dbReference type="InterPro" id="IPR017853">
    <property type="entry name" value="GH"/>
</dbReference>
<evidence type="ECO:0000256" key="3">
    <source>
        <dbReference type="ARBA" id="ARBA00008061"/>
    </source>
</evidence>
<dbReference type="InterPro" id="IPR006047">
    <property type="entry name" value="GH13_cat_dom"/>
</dbReference>
<dbReference type="GO" id="GO:0004556">
    <property type="term" value="F:alpha-amylase activity"/>
    <property type="evidence" value="ECO:0007669"/>
    <property type="project" value="UniProtKB-UniRule"/>
</dbReference>
<dbReference type="InterPro" id="IPR013784">
    <property type="entry name" value="Carb-bd-like_fold"/>
</dbReference>
<keyword evidence="15" id="KW-1185">Reference proteome</keyword>
<dbReference type="InterPro" id="IPR006046">
    <property type="entry name" value="Alpha_amylase"/>
</dbReference>
<evidence type="ECO:0000313" key="14">
    <source>
        <dbReference type="EMBL" id="RVT83870.1"/>
    </source>
</evidence>
<reference evidence="14 15" key="1">
    <citation type="submission" date="2019-01" db="EMBL/GenBank/DDBJ databases">
        <authorList>
            <person name="Chen W.-M."/>
        </authorList>
    </citation>
    <scope>NUCLEOTIDE SEQUENCE [LARGE SCALE GENOMIC DNA]</scope>
    <source>
        <strain evidence="14 15">CCP-18</strain>
    </source>
</reference>
<dbReference type="Proteomes" id="UP000288587">
    <property type="component" value="Unassembled WGS sequence"/>
</dbReference>
<dbReference type="OrthoDB" id="9805159at2"/>
<evidence type="ECO:0000256" key="2">
    <source>
        <dbReference type="ARBA" id="ARBA00001913"/>
    </source>
</evidence>
<dbReference type="SMART" id="SM00642">
    <property type="entry name" value="Aamy"/>
    <property type="match status" value="1"/>
</dbReference>
<evidence type="ECO:0000256" key="11">
    <source>
        <dbReference type="RuleBase" id="RU003615"/>
    </source>
</evidence>
<dbReference type="Gene3D" id="3.20.20.80">
    <property type="entry name" value="Glycosidases"/>
    <property type="match status" value="1"/>
</dbReference>
<protein>
    <recommendedName>
        <fullName evidence="5 12">Alpha-amylase</fullName>
        <ecNumber evidence="4 12">3.2.1.1</ecNumber>
    </recommendedName>
</protein>
<dbReference type="GO" id="GO:0005975">
    <property type="term" value="P:carbohydrate metabolic process"/>
    <property type="evidence" value="ECO:0007669"/>
    <property type="project" value="InterPro"/>
</dbReference>
<dbReference type="InterPro" id="IPR006048">
    <property type="entry name" value="A-amylase/branching_C"/>
</dbReference>
<evidence type="ECO:0000313" key="15">
    <source>
        <dbReference type="Proteomes" id="UP000288587"/>
    </source>
</evidence>
<dbReference type="PRINTS" id="PR00110">
    <property type="entry name" value="ALPHAAMYLASE"/>
</dbReference>
<dbReference type="EC" id="3.2.1.1" evidence="4 12"/>
<keyword evidence="9 12" id="KW-0119">Carbohydrate metabolism</keyword>
<evidence type="ECO:0000256" key="9">
    <source>
        <dbReference type="ARBA" id="ARBA00023277"/>
    </source>
</evidence>
<dbReference type="Gene3D" id="2.60.40.10">
    <property type="entry name" value="Immunoglobulins"/>
    <property type="match status" value="1"/>
</dbReference>
<dbReference type="Pfam" id="PF00686">
    <property type="entry name" value="CBM_20"/>
    <property type="match status" value="1"/>
</dbReference>
<dbReference type="InterPro" id="IPR013780">
    <property type="entry name" value="Glyco_hydro_b"/>
</dbReference>
<accession>A0A3S2WNC1</accession>
<evidence type="ECO:0000256" key="12">
    <source>
        <dbReference type="RuleBase" id="RU361134"/>
    </source>
</evidence>
<keyword evidence="6" id="KW-0479">Metal-binding</keyword>
<organism evidence="14 15">
    <name type="scientific">Inhella crocodyli</name>
    <dbReference type="NCBI Taxonomy" id="2499851"/>
    <lineage>
        <taxon>Bacteria</taxon>
        <taxon>Pseudomonadati</taxon>
        <taxon>Pseudomonadota</taxon>
        <taxon>Betaproteobacteria</taxon>
        <taxon>Burkholderiales</taxon>
        <taxon>Sphaerotilaceae</taxon>
        <taxon>Inhella</taxon>
    </lineage>
</organism>
<dbReference type="AlphaFoldDB" id="A0A3S2WNC1"/>
<keyword evidence="8" id="KW-0106">Calcium</keyword>
<dbReference type="PROSITE" id="PS51166">
    <property type="entry name" value="CBM20"/>
    <property type="match status" value="1"/>
</dbReference>